<comment type="subcellular location">
    <subcellularLocation>
        <location evidence="1">Membrane</location>
        <topology evidence="1">Multi-pass membrane protein</topology>
    </subcellularLocation>
</comment>
<accession>A0ABC9XVL0</accession>
<sequence length="322" mass="34347">MEPGAPPAPHCALAPRPPYEPVPAALCAIGAVFGVVCGCFGYRCFKAIMFLSGLLFGSIVIFLLCYKERVLETQLSLEASAGIALGIGLLCGLVTMLLRSVGLFTTGLLLGLLLATAALVAAAPVLPPPPSPWVPAGSLLGLALLCALLALQWPKALTVLSTAVFGAAVVVVCVDYFVEALALVLYVYHRLRLAPAGPLCWQGWVVLGAWPALSLLAVLLQWKLTANGFSHTDVILSRRQKRLQLLRIRQKEAKRRQSLAPPEGTYRRKPPPVKRYAGDVLAPSYIRSLRDRQQESGTSPGPDAPPDADCGSAAPPPPRRRP</sequence>
<feature type="domain" description="TM7S3/TM198-like" evidence="9">
    <location>
        <begin position="27"/>
        <end position="222"/>
    </location>
</feature>
<feature type="transmembrane region" description="Helical" evidence="8">
    <location>
        <begin position="105"/>
        <end position="126"/>
    </location>
</feature>
<keyword evidence="5 8" id="KW-0472">Membrane</keyword>
<feature type="compositionally biased region" description="Low complexity" evidence="7">
    <location>
        <begin position="296"/>
        <end position="313"/>
    </location>
</feature>
<evidence type="ECO:0000256" key="8">
    <source>
        <dbReference type="SAM" id="Phobius"/>
    </source>
</evidence>
<feature type="transmembrane region" description="Helical" evidence="8">
    <location>
        <begin position="22"/>
        <end position="41"/>
    </location>
</feature>
<keyword evidence="11" id="KW-1185">Reference proteome</keyword>
<organism evidence="10 11">
    <name type="scientific">Grus japonensis</name>
    <name type="common">Japanese crane</name>
    <name type="synonym">Red-crowned crane</name>
    <dbReference type="NCBI Taxonomy" id="30415"/>
    <lineage>
        <taxon>Eukaryota</taxon>
        <taxon>Metazoa</taxon>
        <taxon>Chordata</taxon>
        <taxon>Craniata</taxon>
        <taxon>Vertebrata</taxon>
        <taxon>Euteleostomi</taxon>
        <taxon>Archelosauria</taxon>
        <taxon>Archosauria</taxon>
        <taxon>Dinosauria</taxon>
        <taxon>Saurischia</taxon>
        <taxon>Theropoda</taxon>
        <taxon>Coelurosauria</taxon>
        <taxon>Aves</taxon>
        <taxon>Neognathae</taxon>
        <taxon>Neoaves</taxon>
        <taxon>Gruiformes</taxon>
        <taxon>Gruidae</taxon>
        <taxon>Grus</taxon>
    </lineage>
</organism>
<evidence type="ECO:0000259" key="9">
    <source>
        <dbReference type="Pfam" id="PF13886"/>
    </source>
</evidence>
<evidence type="ECO:0000256" key="7">
    <source>
        <dbReference type="SAM" id="MobiDB-lite"/>
    </source>
</evidence>
<dbReference type="Proteomes" id="UP001623348">
    <property type="component" value="Unassembled WGS sequence"/>
</dbReference>
<dbReference type="EMBL" id="BAAFJT010000031">
    <property type="protein sequence ID" value="GAB0201324.1"/>
    <property type="molecule type" value="Genomic_DNA"/>
</dbReference>
<comment type="similarity">
    <text evidence="2">Belongs to the TMEM198 family.</text>
</comment>
<dbReference type="AlphaFoldDB" id="A0ABC9XVL0"/>
<feature type="transmembrane region" description="Helical" evidence="8">
    <location>
        <begin position="132"/>
        <end position="151"/>
    </location>
</feature>
<name>A0ABC9XVL0_GRUJA</name>
<dbReference type="PANTHER" id="PTHR31247">
    <property type="entry name" value="TRANSMEMBRANE PROTEIN 198 FAMILY MEMBER"/>
    <property type="match status" value="1"/>
</dbReference>
<evidence type="ECO:0000256" key="4">
    <source>
        <dbReference type="ARBA" id="ARBA00022989"/>
    </source>
</evidence>
<dbReference type="Pfam" id="PF13886">
    <property type="entry name" value="TM7S3_TM198"/>
    <property type="match status" value="1"/>
</dbReference>
<evidence type="ECO:0000256" key="1">
    <source>
        <dbReference type="ARBA" id="ARBA00004141"/>
    </source>
</evidence>
<evidence type="ECO:0000256" key="3">
    <source>
        <dbReference type="ARBA" id="ARBA00022692"/>
    </source>
</evidence>
<dbReference type="PANTHER" id="PTHR31247:SF17">
    <property type="entry name" value="DUF4203 DOMAIN-CONTAINING PROTEIN"/>
    <property type="match status" value="1"/>
</dbReference>
<protein>
    <recommendedName>
        <fullName evidence="6">Transmembrane protein 198</fullName>
    </recommendedName>
</protein>
<gene>
    <name evidence="10" type="ORF">GRJ2_002598000</name>
</gene>
<feature type="transmembrane region" description="Helical" evidence="8">
    <location>
        <begin position="79"/>
        <end position="98"/>
    </location>
</feature>
<dbReference type="InterPro" id="IPR040236">
    <property type="entry name" value="TMEM198"/>
</dbReference>
<dbReference type="GO" id="GO:0016020">
    <property type="term" value="C:membrane"/>
    <property type="evidence" value="ECO:0007669"/>
    <property type="project" value="UniProtKB-SubCell"/>
</dbReference>
<feature type="region of interest" description="Disordered" evidence="7">
    <location>
        <begin position="253"/>
        <end position="322"/>
    </location>
</feature>
<feature type="transmembrane region" description="Helical" evidence="8">
    <location>
        <begin position="163"/>
        <end position="189"/>
    </location>
</feature>
<comment type="caution">
    <text evidence="10">The sequence shown here is derived from an EMBL/GenBank/DDBJ whole genome shotgun (WGS) entry which is preliminary data.</text>
</comment>
<keyword evidence="3 8" id="KW-0812">Transmembrane</keyword>
<feature type="transmembrane region" description="Helical" evidence="8">
    <location>
        <begin position="201"/>
        <end position="220"/>
    </location>
</feature>
<evidence type="ECO:0000313" key="11">
    <source>
        <dbReference type="Proteomes" id="UP001623348"/>
    </source>
</evidence>
<evidence type="ECO:0000256" key="5">
    <source>
        <dbReference type="ARBA" id="ARBA00023136"/>
    </source>
</evidence>
<proteinExistence type="inferred from homology"/>
<evidence type="ECO:0000313" key="10">
    <source>
        <dbReference type="EMBL" id="GAB0201324.1"/>
    </source>
</evidence>
<dbReference type="InterPro" id="IPR025256">
    <property type="entry name" value="TM7S3/TM198-like_dom"/>
</dbReference>
<reference evidence="10 11" key="1">
    <citation type="submission" date="2024-06" db="EMBL/GenBank/DDBJ databases">
        <title>The draft genome of Grus japonensis, version 3.</title>
        <authorList>
            <person name="Nabeshima K."/>
            <person name="Suzuki S."/>
            <person name="Onuma M."/>
        </authorList>
    </citation>
    <scope>NUCLEOTIDE SEQUENCE [LARGE SCALE GENOMIC DNA]</scope>
    <source>
        <strain evidence="10 11">451A</strain>
    </source>
</reference>
<keyword evidence="4 8" id="KW-1133">Transmembrane helix</keyword>
<evidence type="ECO:0000256" key="2">
    <source>
        <dbReference type="ARBA" id="ARBA00006244"/>
    </source>
</evidence>
<evidence type="ECO:0000256" key="6">
    <source>
        <dbReference type="ARBA" id="ARBA00049737"/>
    </source>
</evidence>
<feature type="transmembrane region" description="Helical" evidence="8">
    <location>
        <begin position="48"/>
        <end position="67"/>
    </location>
</feature>